<keyword evidence="9 11" id="KW-0408">Iron</keyword>
<evidence type="ECO:0000256" key="3">
    <source>
        <dbReference type="ARBA" id="ARBA00022630"/>
    </source>
</evidence>
<dbReference type="GO" id="GO:0051537">
    <property type="term" value="F:2 iron, 2 sulfur cluster binding"/>
    <property type="evidence" value="ECO:0007669"/>
    <property type="project" value="UniProtKB-KW"/>
</dbReference>
<evidence type="ECO:0000256" key="5">
    <source>
        <dbReference type="ARBA" id="ARBA00022723"/>
    </source>
</evidence>
<evidence type="ECO:0000256" key="1">
    <source>
        <dbReference type="ARBA" id="ARBA00006422"/>
    </source>
</evidence>
<dbReference type="GO" id="GO:0009055">
    <property type="term" value="F:electron transfer activity"/>
    <property type="evidence" value="ECO:0007669"/>
    <property type="project" value="UniProtKB-UniRule"/>
</dbReference>
<evidence type="ECO:0000256" key="2">
    <source>
        <dbReference type="ARBA" id="ARBA00022448"/>
    </source>
</evidence>
<dbReference type="PANTHER" id="PTHR43513">
    <property type="entry name" value="DIHYDROOROTATE DEHYDROGENASE B (NAD(+)), ELECTRON TRANSFER SUBUNIT"/>
    <property type="match status" value="1"/>
</dbReference>
<gene>
    <name evidence="11" type="primary">pyrK</name>
    <name evidence="15" type="ORF">MTY_0684</name>
</gene>
<protein>
    <recommendedName>
        <fullName evidence="11">Dihydroorotate dehydrogenase B (NAD(+)), electron transfer subunit</fullName>
    </recommendedName>
    <alternativeName>
        <fullName evidence="11">Dihydroorotate oxidase B, electron transfer subunit</fullName>
    </alternativeName>
</protein>
<evidence type="ECO:0000256" key="4">
    <source>
        <dbReference type="ARBA" id="ARBA00022714"/>
    </source>
</evidence>
<comment type="caution">
    <text evidence="11">Lacks conserved residue(s) required for the propagation of feature annotation.</text>
</comment>
<dbReference type="Gene3D" id="3.40.50.80">
    <property type="entry name" value="Nucleotide-binding domain of ferredoxin-NADP reductase (FNR) module"/>
    <property type="match status" value="1"/>
</dbReference>
<dbReference type="InterPro" id="IPR037117">
    <property type="entry name" value="Dihydroorotate_DH_ele_sf"/>
</dbReference>
<keyword evidence="7 11" id="KW-0665">Pyrimidine biosynthesis</keyword>
<dbReference type="Pfam" id="PF10418">
    <property type="entry name" value="DHODB_Fe-S_bind"/>
    <property type="match status" value="1"/>
</dbReference>
<feature type="binding site" evidence="11 13">
    <location>
        <position position="231"/>
    </location>
    <ligand>
        <name>[2Fe-2S] cluster</name>
        <dbReference type="ChEBI" id="CHEBI:190135"/>
    </ligand>
</feature>
<evidence type="ECO:0000256" key="13">
    <source>
        <dbReference type="PIRSR" id="PIRSR006816-2"/>
    </source>
</evidence>
<dbReference type="UniPathway" id="UPA00070">
    <property type="reaction ID" value="UER00945"/>
</dbReference>
<evidence type="ECO:0000256" key="10">
    <source>
        <dbReference type="ARBA" id="ARBA00023014"/>
    </source>
</evidence>
<dbReference type="Proteomes" id="UP000063718">
    <property type="component" value="Unassembled WGS sequence"/>
</dbReference>
<dbReference type="InterPro" id="IPR017927">
    <property type="entry name" value="FAD-bd_FR_type"/>
</dbReference>
<reference evidence="15" key="1">
    <citation type="journal article" date="2014" name="Gene">
        <title>Genome-guided analysis of transformation efficiency and carbon dioxide assimilation by Moorella thermoacetica Y72.</title>
        <authorList>
            <person name="Tsukahara K."/>
            <person name="Kita A."/>
            <person name="Nakashimada Y."/>
            <person name="Hoshino T."/>
            <person name="Murakami K."/>
        </authorList>
    </citation>
    <scope>NUCLEOTIDE SEQUENCE [LARGE SCALE GENOMIC DNA]</scope>
    <source>
        <strain evidence="15">Y72</strain>
    </source>
</reference>
<comment type="function">
    <text evidence="11">Responsible for channeling the electrons from the oxidation of dihydroorotate from the FMN redox center in the PyrD type B subunit to the ultimate electron acceptor NAD(+).</text>
</comment>
<evidence type="ECO:0000256" key="7">
    <source>
        <dbReference type="ARBA" id="ARBA00022975"/>
    </source>
</evidence>
<feature type="binding site" evidence="11 13">
    <location>
        <position position="228"/>
    </location>
    <ligand>
        <name>[2Fe-2S] cluster</name>
        <dbReference type="ChEBI" id="CHEBI:190135"/>
    </ligand>
</feature>
<keyword evidence="5 11" id="KW-0479">Metal-binding</keyword>
<name>A0A0S6U8A4_NEOTH</name>
<keyword evidence="3 11" id="KW-0285">Flavoprotein</keyword>
<dbReference type="PROSITE" id="PS51384">
    <property type="entry name" value="FAD_FR"/>
    <property type="match status" value="1"/>
</dbReference>
<evidence type="ECO:0000313" key="15">
    <source>
        <dbReference type="EMBL" id="GAF25351.1"/>
    </source>
</evidence>
<evidence type="ECO:0000256" key="8">
    <source>
        <dbReference type="ARBA" id="ARBA00022982"/>
    </source>
</evidence>
<dbReference type="PIRSF" id="PIRSF006816">
    <property type="entry name" value="Cyc3_hyd_g"/>
    <property type="match status" value="1"/>
</dbReference>
<feature type="binding site" evidence="11 13">
    <location>
        <position position="223"/>
    </location>
    <ligand>
        <name>[2Fe-2S] cluster</name>
        <dbReference type="ChEBI" id="CHEBI:190135"/>
    </ligand>
</feature>
<dbReference type="EMBL" id="DF238840">
    <property type="protein sequence ID" value="GAF25351.1"/>
    <property type="molecule type" value="Genomic_DNA"/>
</dbReference>
<dbReference type="SUPFAM" id="SSF63380">
    <property type="entry name" value="Riboflavin synthase domain-like"/>
    <property type="match status" value="1"/>
</dbReference>
<dbReference type="GO" id="GO:0050660">
    <property type="term" value="F:flavin adenine dinucleotide binding"/>
    <property type="evidence" value="ECO:0007669"/>
    <property type="project" value="InterPro"/>
</dbReference>
<comment type="pathway">
    <text evidence="11">Pyrimidine metabolism; UMP biosynthesis via de novo pathway; orotate from (S)-dihydroorotate (NAD(+) route): step 1/1.</text>
</comment>
<comment type="cofactor">
    <cofactor evidence="11">
        <name>[2Fe-2S] cluster</name>
        <dbReference type="ChEBI" id="CHEBI:190135"/>
    </cofactor>
    <text evidence="11">Binds 1 [2Fe-2S] cluster per subunit.</text>
</comment>
<dbReference type="CDD" id="cd06218">
    <property type="entry name" value="DHOD_e_trans"/>
    <property type="match status" value="1"/>
</dbReference>
<keyword evidence="4 11" id="KW-0001">2Fe-2S</keyword>
<dbReference type="InterPro" id="IPR017938">
    <property type="entry name" value="Riboflavin_synthase-like_b-brl"/>
</dbReference>
<comment type="subunit">
    <text evidence="11">Heterotetramer of 2 PyrK and 2 PyrD type B subunits.</text>
</comment>
<keyword evidence="8 11" id="KW-0249">Electron transport</keyword>
<sequence>MKCMQKLEAEVVASIRIGLDICLLRLKAPAIAATARPGQFVHLRCGEGLDPLLRRPLSIHDSGDGELTLFYQVKGRGTAWLSRQHPGSKVDLLGPLGRGFTLVSGRRLALVAGGLGMAPLFFLARQARELGNEVDFFYGARNSRGLHRLEALEDLGIRLFIATDDGSAGFRGPVTALWEKQLKDNHYDRAYACGPRPALAAFARLAAAAAVPAEVSLEERMACGFGACRGCVTALRDSRREKYYENVCTGGPVFDAAAVCWEG</sequence>
<feature type="binding site" evidence="11 13">
    <location>
        <position position="248"/>
    </location>
    <ligand>
        <name>[2Fe-2S] cluster</name>
        <dbReference type="ChEBI" id="CHEBI:190135"/>
    </ligand>
</feature>
<dbReference type="InterPro" id="IPR050353">
    <property type="entry name" value="PyrK_electron_transfer"/>
</dbReference>
<dbReference type="GO" id="GO:0046872">
    <property type="term" value="F:metal ion binding"/>
    <property type="evidence" value="ECO:0007669"/>
    <property type="project" value="UniProtKB-KW"/>
</dbReference>
<dbReference type="InterPro" id="IPR039261">
    <property type="entry name" value="FNR_nucleotide-bd"/>
</dbReference>
<keyword evidence="2 11" id="KW-0813">Transport</keyword>
<evidence type="ECO:0000256" key="9">
    <source>
        <dbReference type="ARBA" id="ARBA00023004"/>
    </source>
</evidence>
<proteinExistence type="inferred from homology"/>
<organism evidence="15">
    <name type="scientific">Moorella thermoacetica Y72</name>
    <dbReference type="NCBI Taxonomy" id="1325331"/>
    <lineage>
        <taxon>Bacteria</taxon>
        <taxon>Bacillati</taxon>
        <taxon>Bacillota</taxon>
        <taxon>Clostridia</taxon>
        <taxon>Neomoorellales</taxon>
        <taxon>Neomoorellaceae</taxon>
        <taxon>Neomoorella</taxon>
    </lineage>
</organism>
<keyword evidence="6 11" id="KW-0274">FAD</keyword>
<keyword evidence="10 11" id="KW-0411">Iron-sulfur</keyword>
<comment type="cofactor">
    <cofactor evidence="13">
        <name>[2Fe-2S] cluster</name>
        <dbReference type="ChEBI" id="CHEBI:190135"/>
    </cofactor>
    <text evidence="13">Binds 1 [2Fe-2S] cluster per subunit.</text>
</comment>
<feature type="binding site" evidence="11 12">
    <location>
        <begin position="77"/>
        <end position="78"/>
    </location>
    <ligand>
        <name>FAD</name>
        <dbReference type="ChEBI" id="CHEBI:57692"/>
    </ligand>
</feature>
<comment type="cofactor">
    <cofactor evidence="11 12">
        <name>FAD</name>
        <dbReference type="ChEBI" id="CHEBI:57692"/>
    </cofactor>
    <text evidence="11 12">Binds 1 FAD per subunit.</text>
</comment>
<accession>A0A0S6U8A4</accession>
<evidence type="ECO:0000256" key="11">
    <source>
        <dbReference type="HAMAP-Rule" id="MF_01211"/>
    </source>
</evidence>
<comment type="similarity">
    <text evidence="1 11">Belongs to the PyrK family.</text>
</comment>
<dbReference type="InterPro" id="IPR019480">
    <property type="entry name" value="Dihydroorotate_DH_Fe-S-bd"/>
</dbReference>
<dbReference type="InterPro" id="IPR012165">
    <property type="entry name" value="Cyt_c3_hydrogenase_gsu"/>
</dbReference>
<evidence type="ECO:0000256" key="6">
    <source>
        <dbReference type="ARBA" id="ARBA00022827"/>
    </source>
</evidence>
<dbReference type="AlphaFoldDB" id="A0A0S6U8A4"/>
<dbReference type="HAMAP" id="MF_01211">
    <property type="entry name" value="DHODB_Fe_S_bind"/>
    <property type="match status" value="1"/>
</dbReference>
<dbReference type="InterPro" id="IPR023455">
    <property type="entry name" value="Dihydroorotate_DHASE_ETsu"/>
</dbReference>
<evidence type="ECO:0000256" key="12">
    <source>
        <dbReference type="PIRSR" id="PIRSR006816-1"/>
    </source>
</evidence>
<feature type="domain" description="FAD-binding FR-type" evidence="14">
    <location>
        <begin position="4"/>
        <end position="102"/>
    </location>
</feature>
<dbReference type="PANTHER" id="PTHR43513:SF3">
    <property type="entry name" value="DIHYDROOROTATE DEHYDROGENASE B (NAD(+)), ELECTRON TRANSFER SUBUNIT-RELATED"/>
    <property type="match status" value="1"/>
</dbReference>
<dbReference type="Gene3D" id="2.40.30.10">
    <property type="entry name" value="Translation factors"/>
    <property type="match status" value="1"/>
</dbReference>
<feature type="binding site" evidence="11 12">
    <location>
        <begin position="55"/>
        <end position="58"/>
    </location>
    <ligand>
        <name>FAD</name>
        <dbReference type="ChEBI" id="CHEBI:57692"/>
    </ligand>
</feature>
<dbReference type="GO" id="GO:0016491">
    <property type="term" value="F:oxidoreductase activity"/>
    <property type="evidence" value="ECO:0007669"/>
    <property type="project" value="InterPro"/>
</dbReference>
<evidence type="ECO:0000259" key="14">
    <source>
        <dbReference type="PROSITE" id="PS51384"/>
    </source>
</evidence>
<dbReference type="GO" id="GO:0044205">
    <property type="term" value="P:'de novo' UMP biosynthetic process"/>
    <property type="evidence" value="ECO:0007669"/>
    <property type="project" value="UniProtKB-UniRule"/>
</dbReference>
<dbReference type="SUPFAM" id="SSF52343">
    <property type="entry name" value="Ferredoxin reductase-like, C-terminal NADP-linked domain"/>
    <property type="match status" value="1"/>
</dbReference>
<dbReference type="Gene3D" id="2.10.240.10">
    <property type="entry name" value="Dihydroorotate dehydrogenase, electron transfer subunit"/>
    <property type="match status" value="1"/>
</dbReference>